<dbReference type="RefSeq" id="WP_209374806.1">
    <property type="nucleotide sequence ID" value="NZ_JAGIZA010000008.1"/>
</dbReference>
<reference evidence="1" key="1">
    <citation type="submission" date="2021-03" db="EMBL/GenBank/DDBJ databases">
        <authorList>
            <person name="So Y."/>
        </authorList>
    </citation>
    <scope>NUCLEOTIDE SEQUENCE</scope>
    <source>
        <strain evidence="1">SG15</strain>
    </source>
</reference>
<evidence type="ECO:0000313" key="2">
    <source>
        <dbReference type="Proteomes" id="UP000677537"/>
    </source>
</evidence>
<gene>
    <name evidence="1" type="ORF">J5Y10_14870</name>
</gene>
<name>A0A940S6L4_9PROT</name>
<accession>A0A940S6L4</accession>
<comment type="caution">
    <text evidence="1">The sequence shown here is derived from an EMBL/GenBank/DDBJ whole genome shotgun (WGS) entry which is preliminary data.</text>
</comment>
<keyword evidence="2" id="KW-1185">Reference proteome</keyword>
<organism evidence="1 2">
    <name type="scientific">Roseomonas indoligenes</name>
    <dbReference type="NCBI Taxonomy" id="2820811"/>
    <lineage>
        <taxon>Bacteria</taxon>
        <taxon>Pseudomonadati</taxon>
        <taxon>Pseudomonadota</taxon>
        <taxon>Alphaproteobacteria</taxon>
        <taxon>Acetobacterales</taxon>
        <taxon>Roseomonadaceae</taxon>
        <taxon>Roseomonas</taxon>
    </lineage>
</organism>
<dbReference type="AlphaFoldDB" id="A0A940S6L4"/>
<protein>
    <submittedName>
        <fullName evidence="1">Uncharacterized protein</fullName>
    </submittedName>
</protein>
<dbReference type="EMBL" id="JAGIZA010000008">
    <property type="protein sequence ID" value="MBP0494065.1"/>
    <property type="molecule type" value="Genomic_DNA"/>
</dbReference>
<proteinExistence type="predicted"/>
<sequence length="80" mass="8494">MSDDTQATETMTVGALIAELQKLDASRPIALGIMLGGDESEEGEIDIYGIDLIEEMEAEDGSPAYVIACDLRGADDEEEG</sequence>
<dbReference type="Proteomes" id="UP000677537">
    <property type="component" value="Unassembled WGS sequence"/>
</dbReference>
<evidence type="ECO:0000313" key="1">
    <source>
        <dbReference type="EMBL" id="MBP0494065.1"/>
    </source>
</evidence>